<name>A0ABW8N8S9_9MICC</name>
<sequence>MTFRTPAGRPASLHDLGEQQAGQRGQVGGLEDHGATGRDGGSYLAGGHGQREVPRRDQEARTNRLLLHKEAVLAVRCSGVAAGHADGFLGEPAQELGTVGNLATCLGQRLAHFKGHEEGEVFGTLGDEFEGAAQDFAAFARCGAGPVSLGGSSGVECGSAVFSTGVGDAEQDLARGRVLNIESFSRSGRTPLTVDQQAGGNGSQQFAFAFNRDSHGDSFVWGCFGELHHWGSLPEVA</sequence>
<feature type="compositionally biased region" description="Gly residues" evidence="1">
    <location>
        <begin position="37"/>
        <end position="48"/>
    </location>
</feature>
<evidence type="ECO:0000313" key="3">
    <source>
        <dbReference type="Proteomes" id="UP001620520"/>
    </source>
</evidence>
<keyword evidence="3" id="KW-1185">Reference proteome</keyword>
<protein>
    <submittedName>
        <fullName evidence="2">Uncharacterized protein</fullName>
    </submittedName>
</protein>
<proteinExistence type="predicted"/>
<organism evidence="2 3">
    <name type="scientific">Paenarthrobacter histidinolovorans</name>
    <dbReference type="NCBI Taxonomy" id="43664"/>
    <lineage>
        <taxon>Bacteria</taxon>
        <taxon>Bacillati</taxon>
        <taxon>Actinomycetota</taxon>
        <taxon>Actinomycetes</taxon>
        <taxon>Micrococcales</taxon>
        <taxon>Micrococcaceae</taxon>
        <taxon>Paenarthrobacter</taxon>
    </lineage>
</organism>
<evidence type="ECO:0000313" key="2">
    <source>
        <dbReference type="EMBL" id="MFK4639988.1"/>
    </source>
</evidence>
<dbReference type="Proteomes" id="UP001620520">
    <property type="component" value="Unassembled WGS sequence"/>
</dbReference>
<comment type="caution">
    <text evidence="2">The sequence shown here is derived from an EMBL/GenBank/DDBJ whole genome shotgun (WGS) entry which is preliminary data.</text>
</comment>
<evidence type="ECO:0000256" key="1">
    <source>
        <dbReference type="SAM" id="MobiDB-lite"/>
    </source>
</evidence>
<feature type="region of interest" description="Disordered" evidence="1">
    <location>
        <begin position="1"/>
        <end position="59"/>
    </location>
</feature>
<gene>
    <name evidence="2" type="ORF">ABIA52_002877</name>
</gene>
<dbReference type="EMBL" id="JBIYEW010000003">
    <property type="protein sequence ID" value="MFK4639988.1"/>
    <property type="molecule type" value="Genomic_DNA"/>
</dbReference>
<accession>A0ABW8N8S9</accession>
<feature type="compositionally biased region" description="Basic and acidic residues" evidence="1">
    <location>
        <begin position="49"/>
        <end position="59"/>
    </location>
</feature>
<reference evidence="2 3" key="1">
    <citation type="submission" date="2024-10" db="EMBL/GenBank/DDBJ databases">
        <title>Novel secondary metabolite-producing bacteria for plant disease control.</title>
        <authorList>
            <person name="Chevrette M."/>
        </authorList>
    </citation>
    <scope>NUCLEOTIDE SEQUENCE [LARGE SCALE GENOMIC DNA]</scope>
    <source>
        <strain evidence="2 3">J30 TE3557</strain>
    </source>
</reference>